<evidence type="ECO:0000256" key="3">
    <source>
        <dbReference type="ARBA" id="ARBA00022691"/>
    </source>
</evidence>
<feature type="domain" description="PRMT5 oligomerisation" evidence="10">
    <location>
        <begin position="561"/>
        <end position="787"/>
    </location>
</feature>
<evidence type="ECO:0000259" key="10">
    <source>
        <dbReference type="Pfam" id="PF17286"/>
    </source>
</evidence>
<protein>
    <recommendedName>
        <fullName evidence="4">Protein arginine N-methyltransferase</fullName>
    </recommendedName>
</protein>
<dbReference type="Pfam" id="PF17286">
    <property type="entry name" value="PRMT5_C"/>
    <property type="match status" value="1"/>
</dbReference>
<feature type="active site" description="Proton donor/acceptor" evidence="5">
    <location>
        <position position="528"/>
    </location>
</feature>
<dbReference type="Pfam" id="PF05185">
    <property type="entry name" value="PRMT5"/>
    <property type="match status" value="1"/>
</dbReference>
<dbReference type="Gene3D" id="2.70.160.11">
    <property type="entry name" value="Hnrnp arginine n-methyltransferase1"/>
    <property type="match status" value="1"/>
</dbReference>
<dbReference type="GO" id="GO:0006355">
    <property type="term" value="P:regulation of DNA-templated transcription"/>
    <property type="evidence" value="ECO:0007669"/>
    <property type="project" value="TreeGrafter"/>
</dbReference>
<dbReference type="EMBL" id="JAUKTV010000001">
    <property type="protein sequence ID" value="KAK0748491.1"/>
    <property type="molecule type" value="Genomic_DNA"/>
</dbReference>
<dbReference type="GO" id="GO:0016274">
    <property type="term" value="F:protein-arginine N-methyltransferase activity"/>
    <property type="evidence" value="ECO:0007669"/>
    <property type="project" value="InterPro"/>
</dbReference>
<dbReference type="InterPro" id="IPR035247">
    <property type="entry name" value="PRMT5_TIM"/>
</dbReference>
<reference evidence="11" key="1">
    <citation type="submission" date="2023-06" db="EMBL/GenBank/DDBJ databases">
        <title>Genome-scale phylogeny and comparative genomics of the fungal order Sordariales.</title>
        <authorList>
            <consortium name="Lawrence Berkeley National Laboratory"/>
            <person name="Hensen N."/>
            <person name="Bonometti L."/>
            <person name="Westerberg I."/>
            <person name="Brannstrom I.O."/>
            <person name="Guillou S."/>
            <person name="Cros-Aarteil S."/>
            <person name="Calhoun S."/>
            <person name="Haridas S."/>
            <person name="Kuo A."/>
            <person name="Mondo S."/>
            <person name="Pangilinan J."/>
            <person name="Riley R."/>
            <person name="Labutti K."/>
            <person name="Andreopoulos B."/>
            <person name="Lipzen A."/>
            <person name="Chen C."/>
            <person name="Yanf M."/>
            <person name="Daum C."/>
            <person name="Ng V."/>
            <person name="Clum A."/>
            <person name="Steindorff A."/>
            <person name="Ohm R."/>
            <person name="Martin F."/>
            <person name="Silar P."/>
            <person name="Natvig D."/>
            <person name="Lalanne C."/>
            <person name="Gautier V."/>
            <person name="Ament-Velasquez S.L."/>
            <person name="Kruys A."/>
            <person name="Hutchinson M.I."/>
            <person name="Powell A.J."/>
            <person name="Barry K."/>
            <person name="Miller A.N."/>
            <person name="Grigoriev I.V."/>
            <person name="Debuchy R."/>
            <person name="Gladieux P."/>
            <person name="Thoren M.H."/>
            <person name="Johannesson H."/>
        </authorList>
    </citation>
    <scope>NUCLEOTIDE SEQUENCE</scope>
    <source>
        <strain evidence="11">CBS 540.89</strain>
    </source>
</reference>
<keyword evidence="2 4" id="KW-0808">Transferase</keyword>
<dbReference type="GO" id="GO:0005634">
    <property type="term" value="C:nucleus"/>
    <property type="evidence" value="ECO:0007669"/>
    <property type="project" value="TreeGrafter"/>
</dbReference>
<evidence type="ECO:0000313" key="11">
    <source>
        <dbReference type="EMBL" id="KAK0748491.1"/>
    </source>
</evidence>
<evidence type="ECO:0000256" key="5">
    <source>
        <dbReference type="PIRSR" id="PIRSR015894-1"/>
    </source>
</evidence>
<feature type="active site" description="Proton donor/acceptor" evidence="5">
    <location>
        <position position="537"/>
    </location>
</feature>
<accession>A0AA40EZX4</accession>
<dbReference type="AlphaFoldDB" id="A0AA40EZX4"/>
<feature type="binding site" evidence="6">
    <location>
        <position position="476"/>
    </location>
    <ligand>
        <name>S-adenosyl-L-methionine</name>
        <dbReference type="ChEBI" id="CHEBI:59789"/>
    </ligand>
</feature>
<name>A0AA40EZX4_9PEZI</name>
<dbReference type="Pfam" id="PF17285">
    <property type="entry name" value="PRMT5_TIM"/>
    <property type="match status" value="1"/>
</dbReference>
<comment type="similarity">
    <text evidence="4">Belongs to the class I-like SAM-binding methyltransferase superfamily.</text>
</comment>
<evidence type="ECO:0000256" key="2">
    <source>
        <dbReference type="ARBA" id="ARBA00022679"/>
    </source>
</evidence>
<dbReference type="InterPro" id="IPR035248">
    <property type="entry name" value="PRMT5_C"/>
</dbReference>
<dbReference type="PANTHER" id="PTHR10738">
    <property type="entry name" value="PROTEIN ARGININE N-METHYLTRANSFERASE 5"/>
    <property type="match status" value="1"/>
</dbReference>
<dbReference type="Proteomes" id="UP001172159">
    <property type="component" value="Unassembled WGS sequence"/>
</dbReference>
<dbReference type="SUPFAM" id="SSF53335">
    <property type="entry name" value="S-adenosyl-L-methionine-dependent methyltransferases"/>
    <property type="match status" value="1"/>
</dbReference>
<dbReference type="InterPro" id="IPR007857">
    <property type="entry name" value="Arg_MeTrfase_PRMT5"/>
</dbReference>
<sequence>MSYSGALNPASEDYESRPHYYIGQHDSDRCEVLDEDQYNQVLNSGFNFVTAPITNQHFVQRVVALHKDFLKQRQEWSERLTPAQRTNPSLPVPIVSTLTDEDTSLYPSHHIGSLITYASPWIDLCSPDPYISGISRQVLNLEVAYANFCGARTIVVPGPRQDESGRGVAQYARAIQEALLQVTRANLIIHLPMYREPLLEEKCETLSEIFDESRMDTDPKKEIDIFTSWDSWHTIRSVCEYSNRLFVALRIPRRVPEKTLQERWFSEPLHFLTIGQAVFQSNKAGNPTLSKHHQDLINRYMRLKNAPWIILNDVGPNAEDLGVALAIKAIEYPSLAEASKALQERKPKSGLNDYVSYMKYLERQQTPYTAMETPGLTSFQDWLQSPLQPLADNLESATYEVFEGDPVKYDQYQQAITEAMAEWKILKKPSALGTEAEPYNPELICAVAGAGRGPLVTRVLRAAAATNTKIQLWALEKNQNAFVYLLNKNKKREWNNQVTLVKTDMRGWAGPIPRGSTVPCKVDILVTELLGSFGDNELSPECLDGIQHHLFRPTGISIPHSYTAHLSPISTPRIFAELSSRESDPHAFEIPYVVRLFQLDFVAQKVPNHGRFQQAWEFVHPVGINRADEFAEEYGLGKKFVIPGGGAMYGSNGTNEHNARHCHLTFVCPTRGVVHGLAGYFESVLYESQVEGGQEEGEKKVEISILPDQIDKKSKDMISWFPIFFPLKKPLYFPQDTELEVSMWRQTDDTKVWYEWLVEVYAWVGPQSRIKVGASEMHSSKKVACLM</sequence>
<evidence type="ECO:0000256" key="4">
    <source>
        <dbReference type="PIRNR" id="PIRNR015894"/>
    </source>
</evidence>
<dbReference type="PANTHER" id="PTHR10738:SF0">
    <property type="entry name" value="PROTEIN ARGININE N-METHYLTRANSFERASE 5"/>
    <property type="match status" value="1"/>
</dbReference>
<dbReference type="Gene3D" id="3.20.20.150">
    <property type="entry name" value="Divalent-metal-dependent TIM barrel enzymes"/>
    <property type="match status" value="1"/>
</dbReference>
<evidence type="ECO:0000256" key="1">
    <source>
        <dbReference type="ARBA" id="ARBA00022603"/>
    </source>
</evidence>
<feature type="binding site" evidence="6">
    <location>
        <begin position="504"/>
        <end position="505"/>
    </location>
    <ligand>
        <name>S-adenosyl-L-methionine</name>
        <dbReference type="ChEBI" id="CHEBI:59789"/>
    </ligand>
</feature>
<feature type="site" description="Critical for specifying symmetric addition of methyl groups" evidence="7">
    <location>
        <position position="402"/>
    </location>
</feature>
<keyword evidence="1 4" id="KW-0489">Methyltransferase</keyword>
<evidence type="ECO:0000259" key="8">
    <source>
        <dbReference type="Pfam" id="PF05185"/>
    </source>
</evidence>
<evidence type="ECO:0000256" key="6">
    <source>
        <dbReference type="PIRSR" id="PIRSR015894-2"/>
    </source>
</evidence>
<feature type="binding site" evidence="6">
    <location>
        <begin position="408"/>
        <end position="409"/>
    </location>
    <ligand>
        <name>S-adenosyl-L-methionine</name>
        <dbReference type="ChEBI" id="CHEBI:59789"/>
    </ligand>
</feature>
<evidence type="ECO:0000313" key="12">
    <source>
        <dbReference type="Proteomes" id="UP001172159"/>
    </source>
</evidence>
<dbReference type="PIRSF" id="PIRSF015894">
    <property type="entry name" value="Skb1_MeTrfase"/>
    <property type="match status" value="1"/>
</dbReference>
<keyword evidence="12" id="KW-1185">Reference proteome</keyword>
<keyword evidence="3 4" id="KW-0949">S-adenosyl-L-methionine</keyword>
<feature type="binding site" evidence="6">
    <location>
        <position position="399"/>
    </location>
    <ligand>
        <name>S-adenosyl-L-methionine</name>
        <dbReference type="ChEBI" id="CHEBI:59789"/>
    </ligand>
</feature>
<feature type="domain" description="PRMT5 TIM barrel" evidence="9">
    <location>
        <begin position="45"/>
        <end position="363"/>
    </location>
</feature>
<dbReference type="Gene3D" id="3.40.50.150">
    <property type="entry name" value="Vaccinia Virus protein VP39"/>
    <property type="match status" value="1"/>
</dbReference>
<dbReference type="GO" id="GO:0005829">
    <property type="term" value="C:cytosol"/>
    <property type="evidence" value="ECO:0007669"/>
    <property type="project" value="TreeGrafter"/>
</dbReference>
<dbReference type="GO" id="GO:0032259">
    <property type="term" value="P:methylation"/>
    <property type="evidence" value="ECO:0007669"/>
    <property type="project" value="UniProtKB-KW"/>
</dbReference>
<dbReference type="InterPro" id="IPR025799">
    <property type="entry name" value="Arg_MeTrfase"/>
</dbReference>
<gene>
    <name evidence="11" type="ORF">B0T21DRAFT_356637</name>
</gene>
<feature type="domain" description="PRMT5 arginine-N-methyltransferase" evidence="8">
    <location>
        <begin position="377"/>
        <end position="558"/>
    </location>
</feature>
<dbReference type="InterPro" id="IPR035075">
    <property type="entry name" value="PRMT5"/>
</dbReference>
<organism evidence="11 12">
    <name type="scientific">Apiosordaria backusii</name>
    <dbReference type="NCBI Taxonomy" id="314023"/>
    <lineage>
        <taxon>Eukaryota</taxon>
        <taxon>Fungi</taxon>
        <taxon>Dikarya</taxon>
        <taxon>Ascomycota</taxon>
        <taxon>Pezizomycotina</taxon>
        <taxon>Sordariomycetes</taxon>
        <taxon>Sordariomycetidae</taxon>
        <taxon>Sordariales</taxon>
        <taxon>Lasiosphaeriaceae</taxon>
        <taxon>Apiosordaria</taxon>
    </lineage>
</organism>
<evidence type="ECO:0000259" key="9">
    <source>
        <dbReference type="Pfam" id="PF17285"/>
    </source>
</evidence>
<dbReference type="InterPro" id="IPR029063">
    <property type="entry name" value="SAM-dependent_MTases_sf"/>
</dbReference>
<dbReference type="PROSITE" id="PS51678">
    <property type="entry name" value="SAM_MT_PRMT"/>
    <property type="match status" value="1"/>
</dbReference>
<proteinExistence type="inferred from homology"/>
<evidence type="ECO:0000256" key="7">
    <source>
        <dbReference type="PIRSR" id="PIRSR015894-3"/>
    </source>
</evidence>
<comment type="caution">
    <text evidence="11">The sequence shown here is derived from an EMBL/GenBank/DDBJ whole genome shotgun (WGS) entry which is preliminary data.</text>
</comment>